<dbReference type="PANTHER" id="PTHR45615:SF80">
    <property type="entry name" value="GRIP DOMAIN-CONTAINING PROTEIN"/>
    <property type="match status" value="1"/>
</dbReference>
<feature type="compositionally biased region" description="Polar residues" evidence="2">
    <location>
        <begin position="1195"/>
        <end position="1206"/>
    </location>
</feature>
<feature type="coiled-coil region" evidence="1">
    <location>
        <begin position="414"/>
        <end position="483"/>
    </location>
</feature>
<keyword evidence="4" id="KW-1185">Reference proteome</keyword>
<evidence type="ECO:0000256" key="2">
    <source>
        <dbReference type="SAM" id="MobiDB-lite"/>
    </source>
</evidence>
<protein>
    <recommendedName>
        <fullName evidence="5">Rootletin</fullName>
    </recommendedName>
</protein>
<feature type="coiled-coil region" evidence="1">
    <location>
        <begin position="556"/>
        <end position="590"/>
    </location>
</feature>
<feature type="coiled-coil region" evidence="1">
    <location>
        <begin position="862"/>
        <end position="921"/>
    </location>
</feature>
<evidence type="ECO:0008006" key="5">
    <source>
        <dbReference type="Google" id="ProtNLM"/>
    </source>
</evidence>
<feature type="coiled-coil region" evidence="1">
    <location>
        <begin position="791"/>
        <end position="833"/>
    </location>
</feature>
<feature type="region of interest" description="Disordered" evidence="2">
    <location>
        <begin position="1156"/>
        <end position="1338"/>
    </location>
</feature>
<feature type="region of interest" description="Disordered" evidence="2">
    <location>
        <begin position="285"/>
        <end position="306"/>
    </location>
</feature>
<gene>
    <name evidence="3" type="ORF">AOCH_003861</name>
</gene>
<feature type="compositionally biased region" description="Polar residues" evidence="2">
    <location>
        <begin position="1293"/>
        <end position="1309"/>
    </location>
</feature>
<dbReference type="SUPFAM" id="SSF90257">
    <property type="entry name" value="Myosin rod fragments"/>
    <property type="match status" value="1"/>
</dbReference>
<feature type="compositionally biased region" description="Basic residues" evidence="2">
    <location>
        <begin position="286"/>
        <end position="299"/>
    </location>
</feature>
<organism evidence="3 4">
    <name type="scientific">Aspergillus ochraceoroseus</name>
    <dbReference type="NCBI Taxonomy" id="138278"/>
    <lineage>
        <taxon>Eukaryota</taxon>
        <taxon>Fungi</taxon>
        <taxon>Dikarya</taxon>
        <taxon>Ascomycota</taxon>
        <taxon>Pezizomycotina</taxon>
        <taxon>Eurotiomycetes</taxon>
        <taxon>Eurotiomycetidae</taxon>
        <taxon>Eurotiales</taxon>
        <taxon>Aspergillaceae</taxon>
        <taxon>Aspergillus</taxon>
        <taxon>Aspergillus subgen. Nidulantes</taxon>
    </lineage>
</organism>
<dbReference type="PANTHER" id="PTHR45615">
    <property type="entry name" value="MYOSIN HEAVY CHAIN, NON-MUSCLE"/>
    <property type="match status" value="1"/>
</dbReference>
<dbReference type="OrthoDB" id="4201669at2759"/>
<proteinExistence type="predicted"/>
<reference evidence="3 4" key="1">
    <citation type="submission" date="2015-02" db="EMBL/GenBank/DDBJ databases">
        <title>Draft Genome Sequences of Two Closely-Related Aflatoxigenic Aspergillus Species Obtained from the Cote d'Ivoire.</title>
        <authorList>
            <person name="Moore G.G."/>
            <person name="Beltz S.B."/>
            <person name="Mack B.M."/>
        </authorList>
    </citation>
    <scope>NUCLEOTIDE SEQUENCE [LARGE SCALE GENOMIC DNA]</scope>
    <source>
        <strain evidence="3 4">SRRC1432</strain>
    </source>
</reference>
<name>A0A0F8V3F2_9EURO</name>
<feature type="region of interest" description="Disordered" evidence="2">
    <location>
        <begin position="153"/>
        <end position="176"/>
    </location>
</feature>
<feature type="coiled-coil region" evidence="1">
    <location>
        <begin position="691"/>
        <end position="767"/>
    </location>
</feature>
<keyword evidence="1" id="KW-0175">Coiled coil</keyword>
<dbReference type="VEuPathDB" id="FungiDB:P175DRAFT_0438596"/>
<feature type="compositionally biased region" description="Basic and acidic residues" evidence="2">
    <location>
        <begin position="1156"/>
        <end position="1166"/>
    </location>
</feature>
<feature type="compositionally biased region" description="Basic and acidic residues" evidence="2">
    <location>
        <begin position="161"/>
        <end position="176"/>
    </location>
</feature>
<accession>A0A0F8V3F2</accession>
<evidence type="ECO:0000256" key="1">
    <source>
        <dbReference type="SAM" id="Coils"/>
    </source>
</evidence>
<feature type="compositionally biased region" description="Basic residues" evidence="2">
    <location>
        <begin position="1313"/>
        <end position="1325"/>
    </location>
</feature>
<feature type="compositionally biased region" description="Basic and acidic residues" evidence="2">
    <location>
        <begin position="1227"/>
        <end position="1240"/>
    </location>
</feature>
<evidence type="ECO:0000313" key="4">
    <source>
        <dbReference type="Proteomes" id="UP000034947"/>
    </source>
</evidence>
<dbReference type="Proteomes" id="UP000034947">
    <property type="component" value="Unassembled WGS sequence"/>
</dbReference>
<feature type="region of interest" description="Disordered" evidence="2">
    <location>
        <begin position="1"/>
        <end position="23"/>
    </location>
</feature>
<comment type="caution">
    <text evidence="3">The sequence shown here is derived from an EMBL/GenBank/DDBJ whole genome shotgun (WGS) entry which is preliminary data.</text>
</comment>
<sequence length="1338" mass="150308">MEDNDDRISCADSPLPSDTRYDSNEELLLLQMIEANKEPVSPNLQAVMNDNANTEQTSEKRHQSPLLMARPQSSGIDMTSFSFSKPMKSGKLFCLQPAINRSSSIPFSRENFNPNGDQILKALDQNRGSQERPVTVSGNKRAEFNAKIHDETELPPSAIGDTRELDAQKEPSAETSKLRNIDTSCIVRCPIEQPAFTEPLREFGSQRSLSGVEGTDTGCIALPQMDVGFPLNSSVRLETHAKKENQHQGLPKPVAKALQRVLSDENVTLQETRVTDLRSSTNQMKIVKRRQSEKKKTGKRLPSDAGNSQLTEEALFQQLMNRIKAREETEANASLLRTEMEANLYTLKEENRALKGKLGAIDTKLQQRTSEAKAYRSQTEEWKSKLKKVKTFVNDLGTDYQNLRGEAVHLRVTKRSLDRDRKEIEKDIADVKASLSHLTETYHGRRGCLSESESVIVALNNSLKQTEEKSQYIRAQLADEKKRSSLLELYIQNFSRSQDRKLDLIKIGQFEAMKTLQSAIVALGKDCKSSQKDIDCFSRLISEESLSLTRSLCDTVSESKIDFERWKETIRELEDRMNAIVQQLAGNIEQNSDATKNLTDSLNEQLSSIRDSLGDESALLTQLSQNETRCVHLNDRLQASLSTFEKLDTSIQILQQQEIGLSQQIEHIGASLTDTKIPERFEEMHVHISEKIGLENTLQQLSLTLKLTEERLKAQELDNTQKGYDVRQALAKAAEAELRATKLESKISALQDNIKAIEQNAKGDIERAKATSLESYKEQLEQQRQSCWEEKRGIEQEAQKVKDQLTQTQQKLLAEKQERIHDLERSHAEHTSTLAKQQIEIEGFRKEDVTQRSQQTTLQSQLDEANARISLLDKDLRRVTEEAQESGQTIQADLDIAQKRLEEKGEECRRIKKELDAANSAKLSLESGKTKAKSEIHALLRRVQVSELGMKHIKQLLHRLDIAPADQPFPETLAKLEAVLSSVTPSNSNICLMSNELAQITTINPETLLDHDICEMFERQNEQRRSPCPAQDNDNACNQEREIESKSIRVPPSTLTQKITPFSSVLEDLSPSPCVYPQNEHFDISFMLTQTPEKQAPTSEPSAPIKAHEEAIVPTRPPEHTKQELDASGQKATTGAALLNDSTYCARNNIRERDSLPESLQKECDPSRAAGPVTRRNVSFETKSLGAEVEKLQVPDSQGKGSQATDVETPLLQEDPPHTNRWTYSKRQRDSMMRTPEKPPLRTISYVQEQGSHADVSRSKKAKLADTSPCLSSQARASSDIRGRKRSPAKLASGTSRTPSNGVVSSQDAPSRGTKRGGRRTRGKPKCSTNKTDSEIYR</sequence>
<dbReference type="EMBL" id="JYKN01002135">
    <property type="protein sequence ID" value="KKK17546.1"/>
    <property type="molecule type" value="Genomic_DNA"/>
</dbReference>
<evidence type="ECO:0000313" key="3">
    <source>
        <dbReference type="EMBL" id="KKK17546.1"/>
    </source>
</evidence>